<dbReference type="AlphaFoldDB" id="A0A7Z2ZJQ3"/>
<accession>A0A7Z2ZJQ3</accession>
<proteinExistence type="predicted"/>
<evidence type="ECO:0008006" key="3">
    <source>
        <dbReference type="Google" id="ProtNLM"/>
    </source>
</evidence>
<reference evidence="1 2" key="1">
    <citation type="submission" date="2020-04" db="EMBL/GenBank/DDBJ databases">
        <title>Genome-Wide Identification of 5-Methylcytosine Sites in Bacterial Genomes By High-Throughput Sequencing of MspJI Restriction Fragments.</title>
        <authorList>
            <person name="Wu V."/>
        </authorList>
    </citation>
    <scope>NUCLEOTIDE SEQUENCE [LARGE SCALE GENOMIC DNA]</scope>
    <source>
        <strain evidence="1 2">NEB122</strain>
    </source>
</reference>
<organism evidence="1 2">
    <name type="scientific">Xanthomonas campestris pv. badrii</name>
    <dbReference type="NCBI Taxonomy" id="149696"/>
    <lineage>
        <taxon>Bacteria</taxon>
        <taxon>Pseudomonadati</taxon>
        <taxon>Pseudomonadota</taxon>
        <taxon>Gammaproteobacteria</taxon>
        <taxon>Lysobacterales</taxon>
        <taxon>Lysobacteraceae</taxon>
        <taxon>Xanthomonas</taxon>
    </lineage>
</organism>
<sequence>MTDDSSSPSEIKNKAIDYVAAGAKSILGAVPFAGSLLVELASTIIPNQRIERISKFAAALDRRINQLEENFIHRRFFDEKFVELTEEAMRQAARSTSDERREYLASLVAHSLTEEEESQNDSRHLLRILGEINDVEIIWLRSFIGSYIGAPDEFWKTHESVLQPARAYMGAPQVEQDRHTLQESYKSHLESLGLLQRDLRLDRNKQPEIDAFTKNFSYHSPSTTPLGRMLLNVIGLGPNEESAS</sequence>
<name>A0A7Z2ZJQ3_XANCA</name>
<dbReference type="Proteomes" id="UP000503498">
    <property type="component" value="Chromosome"/>
</dbReference>
<evidence type="ECO:0000313" key="2">
    <source>
        <dbReference type="Proteomes" id="UP000503498"/>
    </source>
</evidence>
<reference evidence="1 2" key="2">
    <citation type="submission" date="2020-04" db="EMBL/GenBank/DDBJ databases">
        <authorList>
            <person name="Fomenkov A."/>
            <person name="Anton B.P."/>
            <person name="Roberts R.J."/>
        </authorList>
    </citation>
    <scope>NUCLEOTIDE SEQUENCE [LARGE SCALE GENOMIC DNA]</scope>
    <source>
        <strain evidence="1 2">NEB122</strain>
    </source>
</reference>
<dbReference type="EMBL" id="CP051651">
    <property type="protein sequence ID" value="QJD69870.1"/>
    <property type="molecule type" value="Genomic_DNA"/>
</dbReference>
<dbReference type="RefSeq" id="WP_169707988.1">
    <property type="nucleotide sequence ID" value="NZ_CP051651.1"/>
</dbReference>
<protein>
    <recommendedName>
        <fullName evidence="3">DUF4393 domain-containing protein</fullName>
    </recommendedName>
</protein>
<gene>
    <name evidence="1" type="ORF">HG421_20740</name>
</gene>
<evidence type="ECO:0000313" key="1">
    <source>
        <dbReference type="EMBL" id="QJD69870.1"/>
    </source>
</evidence>